<comment type="caution">
    <text evidence="6">The sequence shown here is derived from an EMBL/GenBank/DDBJ whole genome shotgun (WGS) entry which is preliminary data.</text>
</comment>
<evidence type="ECO:0000256" key="2">
    <source>
        <dbReference type="ARBA" id="ARBA00023015"/>
    </source>
</evidence>
<evidence type="ECO:0000256" key="4">
    <source>
        <dbReference type="ARBA" id="ARBA00023163"/>
    </source>
</evidence>
<reference evidence="6 7" key="1">
    <citation type="submission" date="2013-11" db="EMBL/GenBank/DDBJ databases">
        <title>Draft genome sequence and annotation of the entomopathogenic bacterium, Xenorhabdus cabanillasi strain JM26.</title>
        <authorList>
            <person name="Gualtieri M."/>
            <person name="Ogier J.C."/>
            <person name="Pages S."/>
            <person name="Givaudan A."/>
            <person name="Gaudriault S."/>
        </authorList>
    </citation>
    <scope>NUCLEOTIDE SEQUENCE [LARGE SCALE GENOMIC DNA]</scope>
    <source>
        <strain evidence="6 7">JM26</strain>
    </source>
</reference>
<dbReference type="Gene3D" id="1.10.260.40">
    <property type="entry name" value="lambda repressor-like DNA-binding domains"/>
    <property type="match status" value="1"/>
</dbReference>
<name>W1IRA3_9GAMM</name>
<dbReference type="EMBL" id="CBXE010000027">
    <property type="protein sequence ID" value="CDL79760.1"/>
    <property type="molecule type" value="Genomic_DNA"/>
</dbReference>
<evidence type="ECO:0000313" key="7">
    <source>
        <dbReference type="Proteomes" id="UP000019197"/>
    </source>
</evidence>
<dbReference type="InterPro" id="IPR010982">
    <property type="entry name" value="Lambda_DNA-bd_dom_sf"/>
</dbReference>
<organism evidence="6 7">
    <name type="scientific">Xenorhabdus cabanillasii JM26</name>
    <dbReference type="NCBI Taxonomy" id="1427517"/>
    <lineage>
        <taxon>Bacteria</taxon>
        <taxon>Pseudomonadati</taxon>
        <taxon>Pseudomonadota</taxon>
        <taxon>Gammaproteobacteria</taxon>
        <taxon>Enterobacterales</taxon>
        <taxon>Morganellaceae</taxon>
        <taxon>Xenorhabdus</taxon>
    </lineage>
</organism>
<feature type="domain" description="Ner winged helix-turn-helix DNA-binding" evidence="5">
    <location>
        <begin position="11"/>
        <end position="75"/>
    </location>
</feature>
<dbReference type="GO" id="GO:0003677">
    <property type="term" value="F:DNA binding"/>
    <property type="evidence" value="ECO:0007669"/>
    <property type="project" value="UniProtKB-KW"/>
</dbReference>
<dbReference type="RefSeq" id="WP_084766405.1">
    <property type="nucleotide sequence ID" value="NZ_CAWLVK010000027.1"/>
</dbReference>
<comment type="similarity">
    <text evidence="1">Belongs to the ner transcriptional regulatory family.</text>
</comment>
<accession>W1IRA3</accession>
<dbReference type="Proteomes" id="UP000019197">
    <property type="component" value="Unassembled WGS sequence"/>
</dbReference>
<dbReference type="SUPFAM" id="SSF47413">
    <property type="entry name" value="lambda repressor-like DNA-binding domains"/>
    <property type="match status" value="1"/>
</dbReference>
<sequence length="76" mass="8519">MSVNTQVDREDWHRADIRAALEKRGTNLRTLSIAAGLAADTLRNALVRPWPKGEKIIAQAIGVEPAIIWPSRYLKQ</sequence>
<gene>
    <name evidence="6" type="ORF">XCR1_1220045</name>
</gene>
<dbReference type="OrthoDB" id="5405994at2"/>
<evidence type="ECO:0000313" key="6">
    <source>
        <dbReference type="EMBL" id="CDL79760.1"/>
    </source>
</evidence>
<keyword evidence="4" id="KW-0804">Transcription</keyword>
<keyword evidence="2" id="KW-0805">Transcription regulation</keyword>
<protein>
    <submittedName>
        <fullName evidence="6">Putatiave helix-turn-helix regulatory protein</fullName>
    </submittedName>
</protein>
<evidence type="ECO:0000259" key="5">
    <source>
        <dbReference type="Pfam" id="PF13693"/>
    </source>
</evidence>
<proteinExistence type="inferred from homology"/>
<evidence type="ECO:0000256" key="3">
    <source>
        <dbReference type="ARBA" id="ARBA00023125"/>
    </source>
</evidence>
<dbReference type="AlphaFoldDB" id="W1IRA3"/>
<keyword evidence="3" id="KW-0238">DNA-binding</keyword>
<evidence type="ECO:0000256" key="1">
    <source>
        <dbReference type="ARBA" id="ARBA00006157"/>
    </source>
</evidence>
<dbReference type="Pfam" id="PF13693">
    <property type="entry name" value="HTH_35"/>
    <property type="match status" value="1"/>
</dbReference>
<dbReference type="InterPro" id="IPR038722">
    <property type="entry name" value="Ner_HTH_dom"/>
</dbReference>